<feature type="region of interest" description="Disordered" evidence="1">
    <location>
        <begin position="534"/>
        <end position="555"/>
    </location>
</feature>
<feature type="compositionally biased region" description="Polar residues" evidence="1">
    <location>
        <begin position="257"/>
        <end position="267"/>
    </location>
</feature>
<dbReference type="InterPro" id="IPR051707">
    <property type="entry name" value="PI-Interact_SigTrans_Reg"/>
</dbReference>
<dbReference type="RefSeq" id="XP_002671566.1">
    <property type="nucleotide sequence ID" value="XM_002671520.1"/>
</dbReference>
<evidence type="ECO:0000313" key="4">
    <source>
        <dbReference type="Proteomes" id="UP000006671"/>
    </source>
</evidence>
<gene>
    <name evidence="3" type="ORF">NAEGRDRAFT_73352</name>
</gene>
<evidence type="ECO:0000259" key="2">
    <source>
        <dbReference type="PROSITE" id="PS50003"/>
    </source>
</evidence>
<dbReference type="KEGG" id="ngr:NAEGRDRAFT_73352"/>
<dbReference type="PANTHER" id="PTHR14336">
    <property type="entry name" value="TANDEM PH DOMAIN CONTAINING PROTEIN"/>
    <property type="match status" value="1"/>
</dbReference>
<protein>
    <submittedName>
        <fullName evidence="3">Predicted protein</fullName>
    </submittedName>
</protein>
<dbReference type="AlphaFoldDB" id="D2VWE4"/>
<sequence length="1023" mass="116397">MTSVNTNVLPDHSLLDFKSQLEYIDEPPYSINNSHILQYLQCKDSNNNIGNIENNQQQQQQKQRHSLLSSSSLIDHENIHILDFLNFATLSIDLNKRAQISQQILEDLENIESTLSSTTLPTTNSIATPPPNSNSSSTSSSSSPLHSYIFAYATLLQCSTKVSINHNEQVVYLLNRAEYKLRNAITSCEMNRELALDFVLQAELHFLLARVLFELSFPRSDELEKESAVMAAMSQPIGMKTATSSTTSSQSISTSSPIQIGSNNSPKETFSAPGVIGSYYGTSVGMSHSLSSDNFMALSLDSPLRNSSYGSPNSNSHPNLKQGSGSPSFSPRGNTSQKAAQQAQQQVDSIFQDICLHMDSAIKFFEKSTVKRKKKVDQESEENTPVDIVQESKRAYMNMYFGDVLTQWSVRRKQRWAALCSRAQEKYNISIKICIDKILPSLNREKTICINTRGVEQFTDNQCIYSALHHQCLYKYSVLLLYWVRRKREHTTIYSGDANSGDVNLASFDYDSTMVAVDSIGEIEATYSEIRPNALTDASSPSGSTPETSQKGNVPRHAQSIFKNSVATDAEKLCKACVKLWECVCELEERKSKAFQAIPEHTINPHYYFRLSNSIYEYALLLIPTASILSFNDYLETYDNLEGERSRTTSRSEVLSSSLSWHDMFFKDRMLNDKKDLLRENNRKVISDQSSKTVILDENNKDDLRLRYSLIYSDQIGEINIRTILTREALMEKAIEAIDKCISLTTKTNTDLLMFHSQLYFEMGALKTTSITSSSESHMVNTIKQHDKKKTQKSEVENLSESMIDENRQRMLKEVDELFTVSIVSLNKVLEAKPSHMVAMAVLGEVYFFWSRSKFGKESDKHIQNAIEIWTRLLNFPQLTLPYNITLDHISKMISFALEIRKGIIICDGMGLKQGKLRKSWTERYFLLTIEYFGYFQIKTTKSLKKKKMKNTIPSDTIDYVKQNTDDKFTSNKNYPFCLEVVCKKRTFYVCYSSQEELDRWDAAFEYVILMNQIMSGANSNFK</sequence>
<feature type="region of interest" description="Disordered" evidence="1">
    <location>
        <begin position="306"/>
        <end position="343"/>
    </location>
</feature>
<name>D2VWE4_NAEGR</name>
<dbReference type="SUPFAM" id="SSF50729">
    <property type="entry name" value="PH domain-like"/>
    <property type="match status" value="1"/>
</dbReference>
<feature type="compositionally biased region" description="Polar residues" evidence="1">
    <location>
        <begin position="306"/>
        <end position="336"/>
    </location>
</feature>
<dbReference type="InterPro" id="IPR001849">
    <property type="entry name" value="PH_domain"/>
</dbReference>
<dbReference type="OrthoDB" id="10258841at2759"/>
<feature type="region of interest" description="Disordered" evidence="1">
    <location>
        <begin position="119"/>
        <end position="141"/>
    </location>
</feature>
<keyword evidence="4" id="KW-1185">Reference proteome</keyword>
<dbReference type="GeneID" id="8858877"/>
<dbReference type="PROSITE" id="PS50003">
    <property type="entry name" value="PH_DOMAIN"/>
    <property type="match status" value="1"/>
</dbReference>
<feature type="region of interest" description="Disordered" evidence="1">
    <location>
        <begin position="241"/>
        <end position="267"/>
    </location>
</feature>
<dbReference type="Proteomes" id="UP000006671">
    <property type="component" value="Unassembled WGS sequence"/>
</dbReference>
<evidence type="ECO:0000313" key="3">
    <source>
        <dbReference type="EMBL" id="EFC38822.1"/>
    </source>
</evidence>
<dbReference type="Gene3D" id="2.30.29.30">
    <property type="entry name" value="Pleckstrin-homology domain (PH domain)/Phosphotyrosine-binding domain (PTB)"/>
    <property type="match status" value="1"/>
</dbReference>
<dbReference type="Pfam" id="PF00169">
    <property type="entry name" value="PH"/>
    <property type="match status" value="1"/>
</dbReference>
<organism evidence="4">
    <name type="scientific">Naegleria gruberi</name>
    <name type="common">Amoeba</name>
    <dbReference type="NCBI Taxonomy" id="5762"/>
    <lineage>
        <taxon>Eukaryota</taxon>
        <taxon>Discoba</taxon>
        <taxon>Heterolobosea</taxon>
        <taxon>Tetramitia</taxon>
        <taxon>Eutetramitia</taxon>
        <taxon>Vahlkampfiidae</taxon>
        <taxon>Naegleria</taxon>
    </lineage>
</organism>
<dbReference type="VEuPathDB" id="AmoebaDB:NAEGRDRAFT_73352"/>
<accession>D2VWE4</accession>
<feature type="compositionally biased region" description="Polar residues" evidence="1">
    <location>
        <begin position="536"/>
        <end position="552"/>
    </location>
</feature>
<evidence type="ECO:0000256" key="1">
    <source>
        <dbReference type="SAM" id="MobiDB-lite"/>
    </source>
</evidence>
<reference evidence="3 4" key="1">
    <citation type="journal article" date="2010" name="Cell">
        <title>The genome of Naegleria gruberi illuminates early eukaryotic versatility.</title>
        <authorList>
            <person name="Fritz-Laylin L.K."/>
            <person name="Prochnik S.E."/>
            <person name="Ginger M.L."/>
            <person name="Dacks J.B."/>
            <person name="Carpenter M.L."/>
            <person name="Field M.C."/>
            <person name="Kuo A."/>
            <person name="Paredez A."/>
            <person name="Chapman J."/>
            <person name="Pham J."/>
            <person name="Shu S."/>
            <person name="Neupane R."/>
            <person name="Cipriano M."/>
            <person name="Mancuso J."/>
            <person name="Tu H."/>
            <person name="Salamov A."/>
            <person name="Lindquist E."/>
            <person name="Shapiro H."/>
            <person name="Lucas S."/>
            <person name="Grigoriev I.V."/>
            <person name="Cande W.Z."/>
            <person name="Fulton C."/>
            <person name="Rokhsar D.S."/>
            <person name="Dawson S.C."/>
        </authorList>
    </citation>
    <scope>NUCLEOTIDE SEQUENCE [LARGE SCALE GENOMIC DNA]</scope>
    <source>
        <strain evidence="3 4">NEG-M</strain>
    </source>
</reference>
<dbReference type="OMA" id="ESKRAYM"/>
<dbReference type="InterPro" id="IPR011993">
    <property type="entry name" value="PH-like_dom_sf"/>
</dbReference>
<feature type="compositionally biased region" description="Low complexity" evidence="1">
    <location>
        <begin position="241"/>
        <end position="256"/>
    </location>
</feature>
<dbReference type="SMART" id="SM00233">
    <property type="entry name" value="PH"/>
    <property type="match status" value="1"/>
</dbReference>
<feature type="domain" description="PH" evidence="2">
    <location>
        <begin position="904"/>
        <end position="1010"/>
    </location>
</feature>
<dbReference type="EMBL" id="GG738904">
    <property type="protein sequence ID" value="EFC38822.1"/>
    <property type="molecule type" value="Genomic_DNA"/>
</dbReference>
<dbReference type="InParanoid" id="D2VWE4"/>
<dbReference type="PANTHER" id="PTHR14336:SF8">
    <property type="entry name" value="PROTEIN OPY1"/>
    <property type="match status" value="1"/>
</dbReference>
<proteinExistence type="predicted"/>